<dbReference type="InterPro" id="IPR052751">
    <property type="entry name" value="Plant_MAPKKK"/>
</dbReference>
<name>A0A9N7RM19_STRHE</name>
<keyword evidence="2" id="KW-0418">Kinase</keyword>
<proteinExistence type="predicted"/>
<dbReference type="PROSITE" id="PS50011">
    <property type="entry name" value="PROTEIN_KINASE_DOM"/>
    <property type="match status" value="1"/>
</dbReference>
<dbReference type="SUPFAM" id="SSF56112">
    <property type="entry name" value="Protein kinase-like (PK-like)"/>
    <property type="match status" value="1"/>
</dbReference>
<dbReference type="GO" id="GO:0005524">
    <property type="term" value="F:ATP binding"/>
    <property type="evidence" value="ECO:0007669"/>
    <property type="project" value="InterPro"/>
</dbReference>
<evidence type="ECO:0000313" key="3">
    <source>
        <dbReference type="Proteomes" id="UP001153555"/>
    </source>
</evidence>
<dbReference type="PANTHER" id="PTHR48011:SF103">
    <property type="entry name" value="MITOGEN-ACTIVATED PROTEIN KINASE KINASE KINASE YODA-LIKE"/>
    <property type="match status" value="1"/>
</dbReference>
<keyword evidence="3" id="KW-1185">Reference proteome</keyword>
<evidence type="ECO:0000313" key="2">
    <source>
        <dbReference type="EMBL" id="CAA0836489.1"/>
    </source>
</evidence>
<dbReference type="GO" id="GO:0007165">
    <property type="term" value="P:signal transduction"/>
    <property type="evidence" value="ECO:0007669"/>
    <property type="project" value="TreeGrafter"/>
</dbReference>
<sequence length="223" mass="24462">MLGKGSFGTFMATSRNPDSFPPPEMAVKFAPVQFSHTLRSEKEIMSNLNGCPNLIQCLGEETTVGGDGSALFYNLMLELATGGTLSDRSSSGGLPEPEMRSHTRSILVGLDHIHSHAYVHCDIKPDNILLVPDGENSFTVKISDFGLAKRETVGPGKWQGTLMYLPPKAITKGLQEAAWDVWAEGCVVGEMLTGRPLWKPGKEEEILRRIGGDWEYLRIQKCV</sequence>
<keyword evidence="2" id="KW-0808">Transferase</keyword>
<dbReference type="InterPro" id="IPR000719">
    <property type="entry name" value="Prot_kinase_dom"/>
</dbReference>
<dbReference type="Pfam" id="PF00069">
    <property type="entry name" value="Pkinase"/>
    <property type="match status" value="1"/>
</dbReference>
<comment type="caution">
    <text evidence="2">The sequence shown here is derived from an EMBL/GenBank/DDBJ whole genome shotgun (WGS) entry which is preliminary data.</text>
</comment>
<dbReference type="SMART" id="SM00220">
    <property type="entry name" value="S_TKc"/>
    <property type="match status" value="1"/>
</dbReference>
<dbReference type="AlphaFoldDB" id="A0A9N7RM19"/>
<gene>
    <name evidence="2" type="ORF">SHERM_03576</name>
</gene>
<protein>
    <submittedName>
        <fullName evidence="2">Mitogen-activated protein kinase kinase kinase 21</fullName>
    </submittedName>
</protein>
<organism evidence="2 3">
    <name type="scientific">Striga hermonthica</name>
    <name type="common">Purple witchweed</name>
    <name type="synonym">Buchnera hermonthica</name>
    <dbReference type="NCBI Taxonomy" id="68872"/>
    <lineage>
        <taxon>Eukaryota</taxon>
        <taxon>Viridiplantae</taxon>
        <taxon>Streptophyta</taxon>
        <taxon>Embryophyta</taxon>
        <taxon>Tracheophyta</taxon>
        <taxon>Spermatophyta</taxon>
        <taxon>Magnoliopsida</taxon>
        <taxon>eudicotyledons</taxon>
        <taxon>Gunneridae</taxon>
        <taxon>Pentapetalae</taxon>
        <taxon>asterids</taxon>
        <taxon>lamiids</taxon>
        <taxon>Lamiales</taxon>
        <taxon>Orobanchaceae</taxon>
        <taxon>Buchnereae</taxon>
        <taxon>Striga</taxon>
    </lineage>
</organism>
<dbReference type="InterPro" id="IPR008271">
    <property type="entry name" value="Ser/Thr_kinase_AS"/>
</dbReference>
<dbReference type="EMBL" id="CACSLK010030184">
    <property type="protein sequence ID" value="CAA0836489.1"/>
    <property type="molecule type" value="Genomic_DNA"/>
</dbReference>
<dbReference type="Gene3D" id="1.10.510.10">
    <property type="entry name" value="Transferase(Phosphotransferase) domain 1"/>
    <property type="match status" value="1"/>
</dbReference>
<dbReference type="PANTHER" id="PTHR48011">
    <property type="entry name" value="CCR4-NOT TRANSCRIPTIONAL COMPLEX SUBUNIT CAF120-RELATED"/>
    <property type="match status" value="1"/>
</dbReference>
<reference evidence="2" key="1">
    <citation type="submission" date="2019-12" db="EMBL/GenBank/DDBJ databases">
        <authorList>
            <person name="Scholes J."/>
        </authorList>
    </citation>
    <scope>NUCLEOTIDE SEQUENCE</scope>
</reference>
<accession>A0A9N7RM19</accession>
<dbReference type="GO" id="GO:0004672">
    <property type="term" value="F:protein kinase activity"/>
    <property type="evidence" value="ECO:0007669"/>
    <property type="project" value="InterPro"/>
</dbReference>
<dbReference type="PROSITE" id="PS00108">
    <property type="entry name" value="PROTEIN_KINASE_ST"/>
    <property type="match status" value="1"/>
</dbReference>
<feature type="domain" description="Protein kinase" evidence="1">
    <location>
        <begin position="1"/>
        <end position="223"/>
    </location>
</feature>
<evidence type="ECO:0000259" key="1">
    <source>
        <dbReference type="PROSITE" id="PS50011"/>
    </source>
</evidence>
<dbReference type="InterPro" id="IPR011009">
    <property type="entry name" value="Kinase-like_dom_sf"/>
</dbReference>
<dbReference type="OrthoDB" id="8693905at2759"/>
<dbReference type="Proteomes" id="UP001153555">
    <property type="component" value="Unassembled WGS sequence"/>
</dbReference>